<evidence type="ECO:0000313" key="3">
    <source>
        <dbReference type="Proteomes" id="UP000321424"/>
    </source>
</evidence>
<dbReference type="InterPro" id="IPR036170">
    <property type="entry name" value="YezG-like_sf"/>
</dbReference>
<proteinExistence type="predicted"/>
<sequence length="486" mass="50601">MPTESHDQAPAMATDEPGSPDVAFTLITEFDDGTSLPATATAPDPSSATAPARPPTLAPAPPSTTTAAPASPPTHAPASSTTAASTATAAPTSPTTATISSPPTATPTSFPTAATEPAAAPAPAEDHAAEMRRSADQLAAAITDLLLPVAPPRWEQLRLGFSVSVAAVSGDAVFLVDDAPVAVEIPADARELVQALRAVTVLPGERAWWQVTLVRDRTGSTSYEFGYGDVAFPVDRLLPTAAYRADLEHFPRERLPVWLAGRLRVEARAQQLPQMLTQARLDRAPATSVRFLSAQTVWARWATVAAAAVAIGTEWGPRIFGATAVFEGTDGSGSTLHLLPRGRAVLSGGLWNAPELDAAYNDGAPIPEYYAGVPDWLDGSVLNHRAFTAQLSFCYWWDGADWSSGQSPEPTTIGPAIPGVWTPATVVDIVCAVLGTSASRPAVEDLLTAAESGSVTSDLAEAAFATEDYTDVPAAWSQLALAGLTR</sequence>
<keyword evidence="3" id="KW-1185">Reference proteome</keyword>
<protein>
    <submittedName>
        <fullName evidence="2">Uncharacterized protein</fullName>
    </submittedName>
</protein>
<dbReference type="RefSeq" id="WP_186818289.1">
    <property type="nucleotide sequence ID" value="NZ_BJXA01000005.1"/>
</dbReference>
<dbReference type="AlphaFoldDB" id="A0A511MAH3"/>
<comment type="caution">
    <text evidence="2">The sequence shown here is derived from an EMBL/GenBank/DDBJ whole genome shotgun (WGS) entry which is preliminary data.</text>
</comment>
<name>A0A511MAH3_9NOCA</name>
<dbReference type="Proteomes" id="UP000321424">
    <property type="component" value="Unassembled WGS sequence"/>
</dbReference>
<reference evidence="2 3" key="1">
    <citation type="submission" date="2019-07" db="EMBL/GenBank/DDBJ databases">
        <title>Whole genome shotgun sequence of Nocardia ninae NBRC 108245.</title>
        <authorList>
            <person name="Hosoyama A."/>
            <person name="Uohara A."/>
            <person name="Ohji S."/>
            <person name="Ichikawa N."/>
        </authorList>
    </citation>
    <scope>NUCLEOTIDE SEQUENCE [LARGE SCALE GENOMIC DNA]</scope>
    <source>
        <strain evidence="2 3">NBRC 108245</strain>
    </source>
</reference>
<dbReference type="EMBL" id="BJXA01000005">
    <property type="protein sequence ID" value="GEM36746.1"/>
    <property type="molecule type" value="Genomic_DNA"/>
</dbReference>
<dbReference type="SUPFAM" id="SSF160424">
    <property type="entry name" value="BH3703-like"/>
    <property type="match status" value="1"/>
</dbReference>
<feature type="compositionally biased region" description="Pro residues" evidence="1">
    <location>
        <begin position="52"/>
        <end position="62"/>
    </location>
</feature>
<feature type="region of interest" description="Disordered" evidence="1">
    <location>
        <begin position="1"/>
        <end position="132"/>
    </location>
</feature>
<organism evidence="2 3">
    <name type="scientific">Nocardia ninae NBRC 108245</name>
    <dbReference type="NCBI Taxonomy" id="1210091"/>
    <lineage>
        <taxon>Bacteria</taxon>
        <taxon>Bacillati</taxon>
        <taxon>Actinomycetota</taxon>
        <taxon>Actinomycetes</taxon>
        <taxon>Mycobacteriales</taxon>
        <taxon>Nocardiaceae</taxon>
        <taxon>Nocardia</taxon>
    </lineage>
</organism>
<feature type="compositionally biased region" description="Low complexity" evidence="1">
    <location>
        <begin position="34"/>
        <end position="51"/>
    </location>
</feature>
<feature type="compositionally biased region" description="Low complexity" evidence="1">
    <location>
        <begin position="76"/>
        <end position="123"/>
    </location>
</feature>
<evidence type="ECO:0000256" key="1">
    <source>
        <dbReference type="SAM" id="MobiDB-lite"/>
    </source>
</evidence>
<accession>A0A511MAH3</accession>
<evidence type="ECO:0000313" key="2">
    <source>
        <dbReference type="EMBL" id="GEM36746.1"/>
    </source>
</evidence>
<gene>
    <name evidence="2" type="ORF">NN4_12650</name>
</gene>